<keyword evidence="2" id="KW-1185">Reference proteome</keyword>
<evidence type="ECO:0000313" key="1">
    <source>
        <dbReference type="EMBL" id="BAZ85342.1"/>
    </source>
</evidence>
<dbReference type="InterPro" id="IPR027417">
    <property type="entry name" value="P-loop_NTPase"/>
</dbReference>
<protein>
    <submittedName>
        <fullName evidence="1">TPR repeat-containing protein</fullName>
    </submittedName>
</protein>
<gene>
    <name evidence="1" type="ORF">NIES806_15450</name>
</gene>
<dbReference type="InterPro" id="IPR019734">
    <property type="entry name" value="TPR_rpt"/>
</dbReference>
<sequence>MKNTRNRSTYILTSVGEKKIIDTLAKECINPRNRIKWIQIQLEYNGVTISRDTIHKILRKQRAEEYAIKSVFVALKILYEIDIDSVLASKDISVTDSCHQDFFPVENKGANFFGRDDDLKKLNTLFNQHQKIIVIQAPGGTGKTTLAKQYLDNHGFDLVLSLEMARETENITSVETIVDEWLKQYFQEELGREFGITLIRFKKHLQNRRVGILIDNLEPVLDKHGKFIQNHSRYLELLKILADATVRSFTIITSRECLFDDRVDVIYHYYLSNLSSSAWQKFFAFHELEIDVSLLEEMHIKYGGNAKAMHILVGSIETNYEGDATAYWQENCTLVERGLENLVVTQFERLQILNPSAYKLLCRLGCYRYQDIPQVTEDALLALLWDIPDQQQCIYIIRTLRNLRLFEFAKGKYWLHPVIKEESINRLKSSQEWEEVNRKAAEFWRGSVKNIRTIEDAKKAFEAYYHYECIHDFENAGYVLIERRHNSFTPDETLAFSYHRSVGFVQITSILDFIIKNIKSQYIIASIYSIKGGINMLLGNINIAINYCNKSLALANSLLDGFENNKIDTKYDDIILLILKNKMHLSICYINSWELEAGLNILELTKSWLATIMGKVSPSLKLKIKRYQIHISIHLAVIYSYLNLEKTSVVDKFFTKRLSYGVLAQVLAKRLCYVVANMETLLIKSGVENEVDIDIIVWRKIYLLQALGIIYKNLGNIQKSLIMYHEVIKFSQQKTQFYGNTNPYMLSLESSEAVKYNPEHNLFVAQALTGLAELARIQDNFQEALSQHSESIKILNKINANRYHLGAAYFQLGLTYQKMGNFQNSQINFEQAIIFFTEGGVPRQVERVQKAIQKIITPPKRQPNFGEVV</sequence>
<accession>A0A1Z4V1G1</accession>
<dbReference type="SUPFAM" id="SSF52540">
    <property type="entry name" value="P-loop containing nucleoside triphosphate hydrolases"/>
    <property type="match status" value="1"/>
</dbReference>
<dbReference type="Pfam" id="PF13424">
    <property type="entry name" value="TPR_12"/>
    <property type="match status" value="1"/>
</dbReference>
<dbReference type="AlphaFoldDB" id="A0A1Z4V1G1"/>
<organism evidence="1 2">
    <name type="scientific">Dolichospermum compactum NIES-806</name>
    <dbReference type="NCBI Taxonomy" id="1973481"/>
    <lineage>
        <taxon>Bacteria</taxon>
        <taxon>Bacillati</taxon>
        <taxon>Cyanobacteriota</taxon>
        <taxon>Cyanophyceae</taxon>
        <taxon>Nostocales</taxon>
        <taxon>Aphanizomenonaceae</taxon>
        <taxon>Dolichospermum</taxon>
        <taxon>Dolichospermum compactum</taxon>
    </lineage>
</organism>
<dbReference type="InterPro" id="IPR011990">
    <property type="entry name" value="TPR-like_helical_dom_sf"/>
</dbReference>
<dbReference type="SMART" id="SM00028">
    <property type="entry name" value="TPR"/>
    <property type="match status" value="4"/>
</dbReference>
<dbReference type="SUPFAM" id="SSF48452">
    <property type="entry name" value="TPR-like"/>
    <property type="match status" value="1"/>
</dbReference>
<evidence type="ECO:0000313" key="2">
    <source>
        <dbReference type="Proteomes" id="UP000218702"/>
    </source>
</evidence>
<reference evidence="1 2" key="1">
    <citation type="submission" date="2017-06" db="EMBL/GenBank/DDBJ databases">
        <title>Genome sequencing of cyanobaciteial culture collection at National Institute for Environmental Studies (NIES).</title>
        <authorList>
            <person name="Hirose Y."/>
            <person name="Shimura Y."/>
            <person name="Fujisawa T."/>
            <person name="Nakamura Y."/>
            <person name="Kawachi M."/>
        </authorList>
    </citation>
    <scope>NUCLEOTIDE SEQUENCE [LARGE SCALE GENOMIC DNA]</scope>
    <source>
        <strain evidence="1 2">NIES-806</strain>
    </source>
</reference>
<dbReference type="KEGG" id="dcm:NIES806_15450"/>
<dbReference type="Proteomes" id="UP000218702">
    <property type="component" value="Chromosome"/>
</dbReference>
<name>A0A1Z4V1G1_9CYAN</name>
<proteinExistence type="predicted"/>
<dbReference type="EMBL" id="AP018316">
    <property type="protein sequence ID" value="BAZ85342.1"/>
    <property type="molecule type" value="Genomic_DNA"/>
</dbReference>
<dbReference type="Gene3D" id="3.40.50.300">
    <property type="entry name" value="P-loop containing nucleotide triphosphate hydrolases"/>
    <property type="match status" value="1"/>
</dbReference>
<dbReference type="Gene3D" id="1.25.40.10">
    <property type="entry name" value="Tetratricopeptide repeat domain"/>
    <property type="match status" value="1"/>
</dbReference>